<dbReference type="AlphaFoldDB" id="A0A916TJ55"/>
<protein>
    <submittedName>
        <fullName evidence="2">Uncharacterized protein</fullName>
    </submittedName>
</protein>
<reference evidence="2" key="2">
    <citation type="submission" date="2020-09" db="EMBL/GenBank/DDBJ databases">
        <authorList>
            <person name="Sun Q."/>
            <person name="Zhou Y."/>
        </authorList>
    </citation>
    <scope>NUCLEOTIDE SEQUENCE</scope>
    <source>
        <strain evidence="2">CGMCC 1.15085</strain>
    </source>
</reference>
<organism evidence="2 3">
    <name type="scientific">Flexivirga endophytica</name>
    <dbReference type="NCBI Taxonomy" id="1849103"/>
    <lineage>
        <taxon>Bacteria</taxon>
        <taxon>Bacillati</taxon>
        <taxon>Actinomycetota</taxon>
        <taxon>Actinomycetes</taxon>
        <taxon>Micrococcales</taxon>
        <taxon>Dermacoccaceae</taxon>
        <taxon>Flexivirga</taxon>
    </lineage>
</organism>
<evidence type="ECO:0000313" key="2">
    <source>
        <dbReference type="EMBL" id="GGB47085.1"/>
    </source>
</evidence>
<feature type="region of interest" description="Disordered" evidence="1">
    <location>
        <begin position="299"/>
        <end position="325"/>
    </location>
</feature>
<dbReference type="EMBL" id="BMHI01000008">
    <property type="protein sequence ID" value="GGB47085.1"/>
    <property type="molecule type" value="Genomic_DNA"/>
</dbReference>
<dbReference type="Proteomes" id="UP000636793">
    <property type="component" value="Unassembled WGS sequence"/>
</dbReference>
<gene>
    <name evidence="2" type="ORF">GCM10011492_42790</name>
</gene>
<proteinExistence type="predicted"/>
<sequence>MVLVALVAGAVGWRTHETHRGVQVGDRLDGITVFSGQTEAEPERMTLPVAFGSLIVTVGSAREVGERSHLVRAPEGATLVEVSWSPTTSFLGPVVWSGASARERRDPGADLTLVTGGRRYPIATSVTTADEGTSAVVVVEGDASDARVEARIAGRTIQERTGTISPRAPRAEGYTGCQDTVDKTYSWVACNLPAYRSLYVAGLGVAPAGKEWLVVSGASVTREHRAISVYGDDEQRAEYIPSGAPKVSVTVEGVTTGPRVAGSDKVTGDAVQLADRAWLVPEDRSSTVRLRYRLPTALDRSESDWPGAPAKGEVDVSTTTTYPAA</sequence>
<accession>A0A916TJ55</accession>
<keyword evidence="3" id="KW-1185">Reference proteome</keyword>
<feature type="compositionally biased region" description="Polar residues" evidence="1">
    <location>
        <begin position="316"/>
        <end position="325"/>
    </location>
</feature>
<evidence type="ECO:0000256" key="1">
    <source>
        <dbReference type="SAM" id="MobiDB-lite"/>
    </source>
</evidence>
<evidence type="ECO:0000313" key="3">
    <source>
        <dbReference type="Proteomes" id="UP000636793"/>
    </source>
</evidence>
<reference evidence="2" key="1">
    <citation type="journal article" date="2014" name="Int. J. Syst. Evol. Microbiol.">
        <title>Complete genome sequence of Corynebacterium casei LMG S-19264T (=DSM 44701T), isolated from a smear-ripened cheese.</title>
        <authorList>
            <consortium name="US DOE Joint Genome Institute (JGI-PGF)"/>
            <person name="Walter F."/>
            <person name="Albersmeier A."/>
            <person name="Kalinowski J."/>
            <person name="Ruckert C."/>
        </authorList>
    </citation>
    <scope>NUCLEOTIDE SEQUENCE</scope>
    <source>
        <strain evidence="2">CGMCC 1.15085</strain>
    </source>
</reference>
<comment type="caution">
    <text evidence="2">The sequence shown here is derived from an EMBL/GenBank/DDBJ whole genome shotgun (WGS) entry which is preliminary data.</text>
</comment>
<name>A0A916TJ55_9MICO</name>